<evidence type="ECO:0000256" key="2">
    <source>
        <dbReference type="SAM" id="Phobius"/>
    </source>
</evidence>
<sequence>MTDHFFSSLAVFLILTLTLMAGIQPVLAEESSGNISYALGSGNISGSEADLIPANSEETTANPAAETEIISRNTDYREDLSYPDDSYENSQNEAEIKTWYVNAGAPAGGDGSKERPYQQIQTALDACNTSDDNTILIAYAGGAQYSNFTVTVPDVKISSESDNPNEYPLISNPNGTGAEILADNVTLSMLNISGCYNPTDSLETMGGAISVYGCKSTDIYRCIISENNAIGGAGVSFVDGSGAVRESELFNNTAEMGGSLLSANSSVMIYKSKIHNSEAAAGGGGYFSDSECYIGGSEFSENTGYIGGGFMSSESELEISNSSFSENYGIFGGGLLTLAGDSLIYKSSFDENYAVRGGGILSQFSATELEDSELINNSAYEGGGFSGRDSADSITNCDISGNYAISGAGIDIRDGDASITRTKILYNSILTDNSEVSQAAFQIRENTGITDGAVISDCVSDLIPAEYFNFKTDDLNLPDDISLSYGAGILVEDSDNFIISYSEIAFNGPGVNQTSYLLGSGVALVRSTGALSGSTISENYADLGAGIFCQNSSTEIFGNTVENNNATVAGAGICLLSGNANIGGNTISQNNATIAGGGIQIIGGEHLIYKNTIPENNAGYGGAGVCQIAGISNIAFNTIRSNTAGDASSEISGGGGILLIGHNILGDSLIAEEITDEENLPAGIDLIESLFLTAGIPEGISVPDAGISVDEDKLTADLLVYEGYFTGEMSDSVKEEILSGAVSTDDSIENTLIFNNVIVENSAGISGGGVRVLASDARIYANSIINNTATAGGGVGIMLSSTGMFLNDIYGNKAAIGGGMSSVASVSEVLLTDFMNNTGLLFGGGISSIAGETVLEFCYVSDNIAGLGGGGLNSASDRLVVYNSEFTGNSALGSGNYSGGGAINIIEIKNITDVLPETWDKLVFPAEISEIKQSENSIQFIQSQADADERLFAEEATVLNPEFIILLINSDITENRAVKSGGGVNVIDSEQTLILECNISKNTAIKSGGGVSLISTSNTLLTSSFITDNIAPAGSGIYIQDTENLMNYDNILINRENIRAESTYPAPFDWNVQFNVTDIKTFTVTTSPYGGGNVWGSPDKKGISQTCTDADLDGICDSDKCIIYDTDKTLVGTDERPLYYNPEYGTIIALSSPEGADVLVNGNSYGRISPSGYYMLAEESTVEMFLENYFNSPTYNAEINPTSPVYVRHVFTDIPEFRSTGSGSSPLDFVANGTKTSADVKSWEWHIASPDGVISSYDGDSVRTVFAETGIYNVTLDAIWNNGNTTTSLTKTILVTAPPPNPKASEKASVKINGTVTETLPDGSQRLIINETLAGNVTTTPGSIIIERPDGTRININTTGSPTVSGGNVTGQISSVTMQQPDLNAAFNGSPGNASVGVSMTMNSYNEDASLTTEISEGCADDAKNAFSVACPGLNEVAYTVYFTKSGFDTDSSVTGAVLDFSVNTTWVNSMGGPDKITIVRWKDDGTSEQIKPQYLGISGMQSLFRAVTDGFSVYGVAGFTPAEAPSDSSSDDNPVCVKDLHNLKAGSLSVTELTGTAFTEISITPAKDISDLRITTQEMNYPGAGMGVPKDAEILEYIKTTLYYTAASSLERVSYTAKIPVEWLDNNNSSLPAVWYYNESAGLWNKAEILSTKAEDGYIFAVSEPEMPGFGWFAVGGIPVELILGNETLPLGPGPEIPSEEPAESVTPASPTATAEPAGDMKGGTPVPTTTPLSVLMVVSGIFAAAGVLQYRKKH</sequence>
<feature type="region of interest" description="Disordered" evidence="1">
    <location>
        <begin position="1692"/>
        <end position="1728"/>
    </location>
</feature>
<organism evidence="3 4">
    <name type="scientific">Methanoplanus endosymbiosus</name>
    <dbReference type="NCBI Taxonomy" id="33865"/>
    <lineage>
        <taxon>Archaea</taxon>
        <taxon>Methanobacteriati</taxon>
        <taxon>Methanobacteriota</taxon>
        <taxon>Stenosarchaea group</taxon>
        <taxon>Methanomicrobia</taxon>
        <taxon>Methanomicrobiales</taxon>
        <taxon>Methanomicrobiaceae</taxon>
        <taxon>Methanoplanus</taxon>
    </lineage>
</organism>
<evidence type="ECO:0000313" key="3">
    <source>
        <dbReference type="EMBL" id="UUX93238.1"/>
    </source>
</evidence>
<reference evidence="3" key="1">
    <citation type="submission" date="2022-04" db="EMBL/GenBank/DDBJ databases">
        <title>Complete genome of Methanoplanus endosymbiosus DSM 3599.</title>
        <authorList>
            <person name="Chen S.-C."/>
            <person name="You Y.-T."/>
            <person name="Zhou Y.-Z."/>
            <person name="Lai M.-C."/>
        </authorList>
    </citation>
    <scope>NUCLEOTIDE SEQUENCE</scope>
    <source>
        <strain evidence="3">DSM 3599</strain>
    </source>
</reference>
<accession>A0A9E7TJ44</accession>
<dbReference type="InterPro" id="IPR035986">
    <property type="entry name" value="PKD_dom_sf"/>
</dbReference>
<keyword evidence="2" id="KW-0812">Transmembrane</keyword>
<feature type="compositionally biased region" description="Low complexity" evidence="1">
    <location>
        <begin position="1705"/>
        <end position="1719"/>
    </location>
</feature>
<keyword evidence="4" id="KW-1185">Reference proteome</keyword>
<keyword evidence="2" id="KW-1133">Transmembrane helix</keyword>
<dbReference type="PANTHER" id="PTHR11319:SF35">
    <property type="entry name" value="OUTER MEMBRANE PROTEIN PMPC-RELATED"/>
    <property type="match status" value="1"/>
</dbReference>
<dbReference type="KEGG" id="mend:L6E24_03695"/>
<dbReference type="RefSeq" id="WP_257743378.1">
    <property type="nucleotide sequence ID" value="NZ_CP096115.1"/>
</dbReference>
<evidence type="ECO:0008006" key="5">
    <source>
        <dbReference type="Google" id="ProtNLM"/>
    </source>
</evidence>
<proteinExistence type="predicted"/>
<dbReference type="Gene3D" id="2.60.40.10">
    <property type="entry name" value="Immunoglobulins"/>
    <property type="match status" value="1"/>
</dbReference>
<dbReference type="InterPro" id="IPR013783">
    <property type="entry name" value="Ig-like_fold"/>
</dbReference>
<gene>
    <name evidence="3" type="ORF">L6E24_03695</name>
</gene>
<dbReference type="PANTHER" id="PTHR11319">
    <property type="entry name" value="G PROTEIN-COUPLED RECEPTOR-RELATED"/>
    <property type="match status" value="1"/>
</dbReference>
<dbReference type="InterPro" id="IPR006626">
    <property type="entry name" value="PbH1"/>
</dbReference>
<dbReference type="EMBL" id="CP096115">
    <property type="protein sequence ID" value="UUX93238.1"/>
    <property type="molecule type" value="Genomic_DNA"/>
</dbReference>
<evidence type="ECO:0000313" key="4">
    <source>
        <dbReference type="Proteomes" id="UP001060368"/>
    </source>
</evidence>
<dbReference type="Proteomes" id="UP001060368">
    <property type="component" value="Chromosome"/>
</dbReference>
<dbReference type="Gene3D" id="2.160.20.10">
    <property type="entry name" value="Single-stranded right-handed beta-helix, Pectin lyase-like"/>
    <property type="match status" value="1"/>
</dbReference>
<keyword evidence="2" id="KW-0472">Membrane</keyword>
<dbReference type="GeneID" id="74306769"/>
<dbReference type="SMART" id="SM00710">
    <property type="entry name" value="PbH1"/>
    <property type="match status" value="11"/>
</dbReference>
<name>A0A9E7TJ44_9EURY</name>
<dbReference type="InterPro" id="IPR011050">
    <property type="entry name" value="Pectin_lyase_fold/virulence"/>
</dbReference>
<dbReference type="CDD" id="cd00146">
    <property type="entry name" value="PKD"/>
    <property type="match status" value="1"/>
</dbReference>
<evidence type="ECO:0000256" key="1">
    <source>
        <dbReference type="SAM" id="MobiDB-lite"/>
    </source>
</evidence>
<feature type="transmembrane region" description="Helical" evidence="2">
    <location>
        <begin position="1734"/>
        <end position="1752"/>
    </location>
</feature>
<dbReference type="InterPro" id="IPR012334">
    <property type="entry name" value="Pectin_lyas_fold"/>
</dbReference>
<protein>
    <recommendedName>
        <fullName evidence="5">PKD domain-containing protein</fullName>
    </recommendedName>
</protein>
<dbReference type="SUPFAM" id="SSF51126">
    <property type="entry name" value="Pectin lyase-like"/>
    <property type="match status" value="2"/>
</dbReference>
<dbReference type="SUPFAM" id="SSF49299">
    <property type="entry name" value="PKD domain"/>
    <property type="match status" value="1"/>
</dbReference>